<dbReference type="EMBL" id="JBEDNW010000009">
    <property type="protein sequence ID" value="MEZ3168560.1"/>
    <property type="molecule type" value="Genomic_DNA"/>
</dbReference>
<sequence>MNASRRQPRVELPELDSGLTLVDVDADLGVTPVQSLLLDHVFAGAGDAYWVDAAGAAQTTRLRELAPDPRYLDRIHVARGFTAHQQTSLLDRLAGEHVTDPGVVVVTGVDRLYRDSDSSTKHAKQLLVRSLAALARVGRVHEVPVIVTRSRDDEFTKPIVNAARTRLRCRDTQFGPRFTDAAGDIDALVYHLGDGWVQTTLAYWQEVLAHRAQMYDAPIVSEEAVSRVV</sequence>
<comment type="caution">
    <text evidence="1">The sequence shown here is derived from an EMBL/GenBank/DDBJ whole genome shotgun (WGS) entry which is preliminary data.</text>
</comment>
<dbReference type="Proteomes" id="UP001567571">
    <property type="component" value="Unassembled WGS sequence"/>
</dbReference>
<proteinExistence type="predicted"/>
<reference evidence="1 2" key="1">
    <citation type="submission" date="2024-06" db="EMBL/GenBank/DDBJ databases">
        <title>Halorubrum miltondacostae sp. nov., a potential PHA producer isolated from an inland solar saltern in Rio Maior, Portugal.</title>
        <authorList>
            <person name="Albuquerque L."/>
            <person name="Viver T."/>
            <person name="Barroso C."/>
            <person name="Claudino R."/>
            <person name="Galvan M."/>
            <person name="Simoes G."/>
            <person name="Lobo Da Cunha A."/>
            <person name="Egas C."/>
        </authorList>
    </citation>
    <scope>NUCLEOTIDE SEQUENCE [LARGE SCALE GENOMIC DNA]</scope>
    <source>
        <strain evidence="1 2">DSM 18646</strain>
    </source>
</reference>
<dbReference type="Gene3D" id="3.40.50.300">
    <property type="entry name" value="P-loop containing nucleotide triphosphate hydrolases"/>
    <property type="match status" value="1"/>
</dbReference>
<dbReference type="InterPro" id="IPR027417">
    <property type="entry name" value="P-loop_NTPase"/>
</dbReference>
<organism evidence="1 2">
    <name type="scientific">Halorubrum ejinorense</name>
    <dbReference type="NCBI Taxonomy" id="425309"/>
    <lineage>
        <taxon>Archaea</taxon>
        <taxon>Methanobacteriati</taxon>
        <taxon>Methanobacteriota</taxon>
        <taxon>Stenosarchaea group</taxon>
        <taxon>Halobacteria</taxon>
        <taxon>Halobacteriales</taxon>
        <taxon>Haloferacaceae</taxon>
        <taxon>Halorubrum</taxon>
    </lineage>
</organism>
<protein>
    <recommendedName>
        <fullName evidence="3">DNA recombination and repair protein Rad51-like C-terminal domain-containing protein</fullName>
    </recommendedName>
</protein>
<accession>A0ABV4IPT5</accession>
<name>A0ABV4IPT5_9EURY</name>
<gene>
    <name evidence="1" type="ORF">ABNG02_14660</name>
</gene>
<evidence type="ECO:0000313" key="1">
    <source>
        <dbReference type="EMBL" id="MEZ3168560.1"/>
    </source>
</evidence>
<evidence type="ECO:0000313" key="2">
    <source>
        <dbReference type="Proteomes" id="UP001567571"/>
    </source>
</evidence>
<keyword evidence="2" id="KW-1185">Reference proteome</keyword>
<evidence type="ECO:0008006" key="3">
    <source>
        <dbReference type="Google" id="ProtNLM"/>
    </source>
</evidence>
<dbReference type="RefSeq" id="WP_343777536.1">
    <property type="nucleotide sequence ID" value="NZ_BAAADQ010000004.1"/>
</dbReference>